<evidence type="ECO:0000256" key="4">
    <source>
        <dbReference type="ARBA" id="ARBA00022679"/>
    </source>
</evidence>
<dbReference type="Proteomes" id="UP000265715">
    <property type="component" value="Unassembled WGS sequence"/>
</dbReference>
<accession>A0A399EJT5</accession>
<comment type="caution">
    <text evidence="13">The sequence shown here is derived from an EMBL/GenBank/DDBJ whole genome shotgun (WGS) entry which is preliminary data.</text>
</comment>
<keyword evidence="7 11" id="KW-0411">Iron-sulfur</keyword>
<dbReference type="GO" id="GO:0000287">
    <property type="term" value="F:magnesium ion binding"/>
    <property type="evidence" value="ECO:0007669"/>
    <property type="project" value="UniProtKB-UniRule"/>
</dbReference>
<evidence type="ECO:0000256" key="2">
    <source>
        <dbReference type="ARBA" id="ARBA00010138"/>
    </source>
</evidence>
<keyword evidence="7 10" id="KW-0479">Metal-binding</keyword>
<dbReference type="Gene3D" id="3.40.50.2020">
    <property type="match status" value="1"/>
</dbReference>
<evidence type="ECO:0000256" key="10">
    <source>
        <dbReference type="PIRSR" id="PIRSR000485-2"/>
    </source>
</evidence>
<dbReference type="Gene3D" id="3.60.20.10">
    <property type="entry name" value="Glutamine Phosphoribosylpyrophosphate, subunit 1, domain 1"/>
    <property type="match status" value="1"/>
</dbReference>
<keyword evidence="5 7" id="KW-0658">Purine biosynthesis</keyword>
<dbReference type="PANTHER" id="PTHR11907">
    <property type="entry name" value="AMIDOPHOSPHORIBOSYLTRANSFERASE"/>
    <property type="match status" value="1"/>
</dbReference>
<feature type="binding site" evidence="7 11">
    <location>
        <position position="274"/>
    </location>
    <ligand>
        <name>[4Fe-4S] cluster</name>
        <dbReference type="ChEBI" id="CHEBI:49883"/>
    </ligand>
</feature>
<dbReference type="UniPathway" id="UPA00074">
    <property type="reaction ID" value="UER00124"/>
</dbReference>
<evidence type="ECO:0000256" key="3">
    <source>
        <dbReference type="ARBA" id="ARBA00022676"/>
    </source>
</evidence>
<keyword evidence="6 7" id="KW-0315">Glutamine amidotransferase</keyword>
<dbReference type="Pfam" id="PF00156">
    <property type="entry name" value="Pribosyltran"/>
    <property type="match status" value="1"/>
</dbReference>
<keyword evidence="7 10" id="KW-0460">Magnesium</keyword>
<keyword evidence="7 11" id="KW-0408">Iron</keyword>
<dbReference type="PROSITE" id="PS51278">
    <property type="entry name" value="GATASE_TYPE_2"/>
    <property type="match status" value="1"/>
</dbReference>
<dbReference type="InterPro" id="IPR029055">
    <property type="entry name" value="Ntn_hydrolases_N"/>
</dbReference>
<keyword evidence="7" id="KW-0004">4Fe-4S</keyword>
<keyword evidence="4 7" id="KW-0808">Transferase</keyword>
<evidence type="ECO:0000256" key="8">
    <source>
        <dbReference type="PIRNR" id="PIRNR000485"/>
    </source>
</evidence>
<organism evidence="13 14">
    <name type="scientific">Calidithermus terrae</name>
    <dbReference type="NCBI Taxonomy" id="1408545"/>
    <lineage>
        <taxon>Bacteria</taxon>
        <taxon>Thermotogati</taxon>
        <taxon>Deinococcota</taxon>
        <taxon>Deinococci</taxon>
        <taxon>Thermales</taxon>
        <taxon>Thermaceae</taxon>
        <taxon>Calidithermus</taxon>
    </lineage>
</organism>
<evidence type="ECO:0000313" key="13">
    <source>
        <dbReference type="EMBL" id="RIH84917.1"/>
    </source>
</evidence>
<evidence type="ECO:0000313" key="14">
    <source>
        <dbReference type="Proteomes" id="UP000265715"/>
    </source>
</evidence>
<feature type="binding site" evidence="7 11">
    <location>
        <position position="470"/>
    </location>
    <ligand>
        <name>[4Fe-4S] cluster</name>
        <dbReference type="ChEBI" id="CHEBI:49883"/>
    </ligand>
</feature>
<feature type="binding site" evidence="7 10">
    <location>
        <position position="321"/>
    </location>
    <ligand>
        <name>Mg(2+)</name>
        <dbReference type="ChEBI" id="CHEBI:18420"/>
    </ligand>
</feature>
<evidence type="ECO:0000256" key="9">
    <source>
        <dbReference type="PIRSR" id="PIRSR000485-1"/>
    </source>
</evidence>
<comment type="catalytic activity">
    <reaction evidence="7 8">
        <text>5-phospho-beta-D-ribosylamine + L-glutamate + diphosphate = 5-phospho-alpha-D-ribose 1-diphosphate + L-glutamine + H2O</text>
        <dbReference type="Rhea" id="RHEA:14905"/>
        <dbReference type="ChEBI" id="CHEBI:15377"/>
        <dbReference type="ChEBI" id="CHEBI:29985"/>
        <dbReference type="ChEBI" id="CHEBI:33019"/>
        <dbReference type="ChEBI" id="CHEBI:58017"/>
        <dbReference type="ChEBI" id="CHEBI:58359"/>
        <dbReference type="ChEBI" id="CHEBI:58681"/>
        <dbReference type="EC" id="2.4.2.14"/>
    </reaction>
</comment>
<feature type="binding site" evidence="7 11">
    <location>
        <position position="419"/>
    </location>
    <ligand>
        <name>[4Fe-4S] cluster</name>
        <dbReference type="ChEBI" id="CHEBI:49883"/>
    </ligand>
</feature>
<comment type="cofactor">
    <cofactor evidence="7 11">
        <name>[4Fe-4S] cluster</name>
        <dbReference type="ChEBI" id="CHEBI:49883"/>
    </cofactor>
    <text evidence="7 11">Binds 1 [4Fe-4S] cluster per subunit.</text>
</comment>
<keyword evidence="14" id="KW-1185">Reference proteome</keyword>
<dbReference type="GO" id="GO:0006189">
    <property type="term" value="P:'de novo' IMP biosynthetic process"/>
    <property type="evidence" value="ECO:0007669"/>
    <property type="project" value="UniProtKB-UniRule"/>
</dbReference>
<feature type="domain" description="Glutamine amidotransferase type-2" evidence="12">
    <location>
        <begin position="35"/>
        <end position="259"/>
    </location>
</feature>
<evidence type="ECO:0000256" key="1">
    <source>
        <dbReference type="ARBA" id="ARBA00005209"/>
    </source>
</evidence>
<dbReference type="CDD" id="cd00715">
    <property type="entry name" value="GPATase_N"/>
    <property type="match status" value="1"/>
</dbReference>
<dbReference type="NCBIfam" id="TIGR01134">
    <property type="entry name" value="purF"/>
    <property type="match status" value="1"/>
</dbReference>
<dbReference type="GO" id="GO:0051539">
    <property type="term" value="F:4 iron, 4 sulfur cluster binding"/>
    <property type="evidence" value="ECO:0007669"/>
    <property type="project" value="UniProtKB-KW"/>
</dbReference>
<gene>
    <name evidence="13" type="primary">purF_1</name>
    <name evidence="7" type="synonym">purF</name>
    <name evidence="13" type="ORF">Mterra_01837</name>
</gene>
<proteinExistence type="inferred from homology"/>
<dbReference type="InterPro" id="IPR029057">
    <property type="entry name" value="PRTase-like"/>
</dbReference>
<dbReference type="SUPFAM" id="SSF56235">
    <property type="entry name" value="N-terminal nucleophile aminohydrolases (Ntn hydrolases)"/>
    <property type="match status" value="1"/>
</dbReference>
<dbReference type="InterPro" id="IPR005854">
    <property type="entry name" value="PurF"/>
</dbReference>
<dbReference type="AlphaFoldDB" id="A0A399EJT5"/>
<evidence type="ECO:0000256" key="5">
    <source>
        <dbReference type="ARBA" id="ARBA00022755"/>
    </source>
</evidence>
<dbReference type="HAMAP" id="MF_01931">
    <property type="entry name" value="PurF"/>
    <property type="match status" value="1"/>
</dbReference>
<feature type="active site" description="Nucleophile" evidence="7 9">
    <location>
        <position position="35"/>
    </location>
</feature>
<dbReference type="SUPFAM" id="SSF53271">
    <property type="entry name" value="PRTase-like"/>
    <property type="match status" value="1"/>
</dbReference>
<protein>
    <recommendedName>
        <fullName evidence="7">Amidophosphoribosyltransferase</fullName>
        <shortName evidence="7">ATase</shortName>
        <ecNumber evidence="7">2.4.2.14</ecNumber>
    </recommendedName>
    <alternativeName>
        <fullName evidence="7">Glutamine phosphoribosylpyrophosphate amidotransferase</fullName>
        <shortName evidence="7">GPATase</shortName>
    </alternativeName>
</protein>
<evidence type="ECO:0000256" key="7">
    <source>
        <dbReference type="HAMAP-Rule" id="MF_01931"/>
    </source>
</evidence>
<evidence type="ECO:0000256" key="11">
    <source>
        <dbReference type="PIRSR" id="PIRSR000485-3"/>
    </source>
</evidence>
<reference evidence="13 14" key="1">
    <citation type="submission" date="2018-08" db="EMBL/GenBank/DDBJ databases">
        <title>Meiothermus terrae DSM 26712 genome sequencing project.</title>
        <authorList>
            <person name="Da Costa M.S."/>
            <person name="Albuquerque L."/>
            <person name="Raposo P."/>
            <person name="Froufe H.J.C."/>
            <person name="Barroso C.S."/>
            <person name="Egas C."/>
        </authorList>
    </citation>
    <scope>NUCLEOTIDE SEQUENCE [LARGE SCALE GENOMIC DNA]</scope>
    <source>
        <strain evidence="13 14">DSM 26712</strain>
    </source>
</reference>
<evidence type="ECO:0000256" key="6">
    <source>
        <dbReference type="ARBA" id="ARBA00022962"/>
    </source>
</evidence>
<feature type="binding site" evidence="7 10">
    <location>
        <position position="383"/>
    </location>
    <ligand>
        <name>Mg(2+)</name>
        <dbReference type="ChEBI" id="CHEBI:18420"/>
    </ligand>
</feature>
<comment type="pathway">
    <text evidence="1 7 8">Purine metabolism; IMP biosynthesis via de novo pathway; N(1)-(5-phospho-D-ribosyl)glycinamide from 5-phospho-alpha-D-ribose 1-diphosphate: step 1/2.</text>
</comment>
<comment type="cofactor">
    <cofactor evidence="7 10">
        <name>Mg(2+)</name>
        <dbReference type="ChEBI" id="CHEBI:18420"/>
    </cofactor>
    <text evidence="7 10">Binds 1 Mg(2+) ion per subunit.</text>
</comment>
<dbReference type="InterPro" id="IPR000836">
    <property type="entry name" value="PRTase_dom"/>
</dbReference>
<comment type="similarity">
    <text evidence="2 7 8">In the C-terminal section; belongs to the purine/pyrimidine phosphoribosyltransferase family.</text>
</comment>
<dbReference type="GO" id="GO:0004044">
    <property type="term" value="F:amidophosphoribosyltransferase activity"/>
    <property type="evidence" value="ECO:0007669"/>
    <property type="project" value="UniProtKB-UniRule"/>
</dbReference>
<dbReference type="InterPro" id="IPR035584">
    <property type="entry name" value="PurF_N"/>
</dbReference>
<evidence type="ECO:0000259" key="12">
    <source>
        <dbReference type="PROSITE" id="PS51278"/>
    </source>
</evidence>
<feature type="binding site" evidence="7 11">
    <location>
        <position position="467"/>
    </location>
    <ligand>
        <name>[4Fe-4S] cluster</name>
        <dbReference type="ChEBI" id="CHEBI:49883"/>
    </ligand>
</feature>
<dbReference type="GO" id="GO:0009113">
    <property type="term" value="P:purine nucleobase biosynthetic process"/>
    <property type="evidence" value="ECO:0007669"/>
    <property type="project" value="UniProtKB-UniRule"/>
</dbReference>
<dbReference type="CDD" id="cd06223">
    <property type="entry name" value="PRTases_typeI"/>
    <property type="match status" value="1"/>
</dbReference>
<comment type="function">
    <text evidence="7">Catalyzes the formation of phosphoribosylamine from phosphoribosylpyrophosphate (PRPP) and glutamine.</text>
</comment>
<dbReference type="InterPro" id="IPR017932">
    <property type="entry name" value="GATase_2_dom"/>
</dbReference>
<keyword evidence="3 7" id="KW-0328">Glycosyltransferase</keyword>
<sequence>MNGRTSCVVRPTLEKTSYGVGRTTYDRDDKPHEECGVIGVWSPEPVDVAGMLQLGLFALQHRGQEAAGICVSNGQDLVIEKDLGLVAQVFDDERMKRLRIPGANLGIGHTRYSTTGSNLRFNAQPLNVRSSKGILAIAHNGNFVNAKAIRQELLEHGAVFQTTNDTEVMINLIARYAKLDLVEATARSMRELQGGFAVVLMDRHTVLALRDGNGVRPLVIGRLPNGGWVFASEPPALTLVGAEFVRDVEPGELVWVEAGELRSLQVLEPRPTPCAFEWIYFARADSVLEGIGTHESRVRMGEVLAAEAPAEADLVVPVPDSGIGAAIGYSRASGIPFDYGLYKNPYAGRTFIQPTQELRDLKTKLKLAPTPAVRGKRVVMVDDSIVRGTTSGRIVQLLRDAGATEVHVRISSPPIKFPCYYGIDTAARKELVASTHTVEQIRGLIGADSLAFLSEEGVKRAVGGPVCLACFNGRYPAGTPEGEGQKEALEQA</sequence>
<dbReference type="EMBL" id="QXDL01000066">
    <property type="protein sequence ID" value="RIH84917.1"/>
    <property type="molecule type" value="Genomic_DNA"/>
</dbReference>
<dbReference type="EC" id="2.4.2.14" evidence="7"/>
<dbReference type="PIRSF" id="PIRSF000485">
    <property type="entry name" value="Amd_phspho_trans"/>
    <property type="match status" value="1"/>
</dbReference>
<name>A0A399EJT5_9DEIN</name>
<feature type="binding site" evidence="7 10">
    <location>
        <position position="382"/>
    </location>
    <ligand>
        <name>Mg(2+)</name>
        <dbReference type="ChEBI" id="CHEBI:18420"/>
    </ligand>
</feature>
<dbReference type="Pfam" id="PF13537">
    <property type="entry name" value="GATase_7"/>
    <property type="match status" value="1"/>
</dbReference>